<dbReference type="PANTHER" id="PTHR32089:SF112">
    <property type="entry name" value="LYSOZYME-LIKE PROTEIN-RELATED"/>
    <property type="match status" value="1"/>
</dbReference>
<dbReference type="InterPro" id="IPR003660">
    <property type="entry name" value="HAMP_dom"/>
</dbReference>
<feature type="domain" description="Methyl-accepting transducer" evidence="9">
    <location>
        <begin position="277"/>
        <end position="527"/>
    </location>
</feature>
<keyword evidence="8" id="KW-0812">Transmembrane</keyword>
<dbReference type="InterPro" id="IPR004090">
    <property type="entry name" value="Chemotax_Me-accpt_rcpt"/>
</dbReference>
<accession>A0A917WXV2</accession>
<evidence type="ECO:0000256" key="5">
    <source>
        <dbReference type="ARBA" id="ARBA00029447"/>
    </source>
</evidence>
<sequence length="563" mass="61154">MRKLNFKSLRVKILFGFGIVIVLATILSLYNGYSVNESNSNIKKMIDRDVSLLITEEQLAINMAERSSLLRGYLLFGKTSYKDAFTAGIEESIALENRAKELSNSEQLEALLEKKFEWGTYTDEVIEAYDNGNEGIALAIMEGRVQSLGNELIDGFKALASEREAKIQERRDSIVSTGETLMYVGIAVSVLVVLLGIVAASVTSRTIAKPINTVMERMKLIANGDLRQEPLETKLKDETGQLMRATNEMNDNMRNLLQQVSTVSETVSSQSEELTQSANEVKEGSTQIAKTMQEMAHGSESQANNASDLSSLMNTFVAKVQEANANGEDIHQSSTDVLNMTSEGSQLMDASVNQMSIIDQIVKDAVEKVNGLDKQSQEISKLVSVIQDIAEQTNLLALNAAIEAARAGEHGKGFSVVADEVRKLAEQVGESVKDITGIVNTIQNESTTVTKSLQGGYEEVEKGTNQIKTTGETFTNIDHALKKMVANIEVVTNNLTTMSSSSQEMNASIEEIASVSEESAAGVEQTSASAQQASSSVEEVADSSTELAKLAEELNGLIRQFKL</sequence>
<keyword evidence="4 6" id="KW-0807">Transducer</keyword>
<reference evidence="11" key="2">
    <citation type="submission" date="2020-09" db="EMBL/GenBank/DDBJ databases">
        <authorList>
            <person name="Sun Q."/>
            <person name="Zhou Y."/>
        </authorList>
    </citation>
    <scope>NUCLEOTIDE SEQUENCE</scope>
    <source>
        <strain evidence="11">CGMCC 1.6333</strain>
    </source>
</reference>
<dbReference type="GO" id="GO:0007165">
    <property type="term" value="P:signal transduction"/>
    <property type="evidence" value="ECO:0007669"/>
    <property type="project" value="UniProtKB-KW"/>
</dbReference>
<organism evidence="11 12">
    <name type="scientific">Paraliobacillus quinghaiensis</name>
    <dbReference type="NCBI Taxonomy" id="470815"/>
    <lineage>
        <taxon>Bacteria</taxon>
        <taxon>Bacillati</taxon>
        <taxon>Bacillota</taxon>
        <taxon>Bacilli</taxon>
        <taxon>Bacillales</taxon>
        <taxon>Bacillaceae</taxon>
        <taxon>Paraliobacillus</taxon>
    </lineage>
</organism>
<dbReference type="GO" id="GO:0005886">
    <property type="term" value="C:plasma membrane"/>
    <property type="evidence" value="ECO:0007669"/>
    <property type="project" value="UniProtKB-SubCell"/>
</dbReference>
<dbReference type="EMBL" id="BMLG01000017">
    <property type="protein sequence ID" value="GGM38024.1"/>
    <property type="molecule type" value="Genomic_DNA"/>
</dbReference>
<keyword evidence="8" id="KW-1133">Transmembrane helix</keyword>
<dbReference type="PRINTS" id="PR00260">
    <property type="entry name" value="CHEMTRNSDUCR"/>
</dbReference>
<dbReference type="SMART" id="SM00304">
    <property type="entry name" value="HAMP"/>
    <property type="match status" value="1"/>
</dbReference>
<feature type="region of interest" description="Disordered" evidence="7">
    <location>
        <begin position="266"/>
        <end position="285"/>
    </location>
</feature>
<dbReference type="RefSeq" id="WP_117156424.1">
    <property type="nucleotide sequence ID" value="NZ_BMLG01000017.1"/>
</dbReference>
<evidence type="ECO:0000259" key="9">
    <source>
        <dbReference type="PROSITE" id="PS50111"/>
    </source>
</evidence>
<proteinExistence type="inferred from homology"/>
<feature type="compositionally biased region" description="Low complexity" evidence="7">
    <location>
        <begin position="266"/>
        <end position="277"/>
    </location>
</feature>
<dbReference type="PANTHER" id="PTHR32089">
    <property type="entry name" value="METHYL-ACCEPTING CHEMOTAXIS PROTEIN MCPB"/>
    <property type="match status" value="1"/>
</dbReference>
<evidence type="ECO:0000256" key="3">
    <source>
        <dbReference type="ARBA" id="ARBA00023136"/>
    </source>
</evidence>
<dbReference type="CDD" id="cd06225">
    <property type="entry name" value="HAMP"/>
    <property type="match status" value="1"/>
</dbReference>
<dbReference type="Proteomes" id="UP000618460">
    <property type="component" value="Unassembled WGS sequence"/>
</dbReference>
<evidence type="ECO:0000256" key="7">
    <source>
        <dbReference type="SAM" id="MobiDB-lite"/>
    </source>
</evidence>
<comment type="similarity">
    <text evidence="5">Belongs to the methyl-accepting chemotaxis (MCP) protein family.</text>
</comment>
<evidence type="ECO:0000259" key="10">
    <source>
        <dbReference type="PROSITE" id="PS50885"/>
    </source>
</evidence>
<dbReference type="PROSITE" id="PS50885">
    <property type="entry name" value="HAMP"/>
    <property type="match status" value="1"/>
</dbReference>
<gene>
    <name evidence="11" type="primary">yvaQ</name>
    <name evidence="11" type="ORF">GCM10011351_25250</name>
</gene>
<dbReference type="Pfam" id="PF00015">
    <property type="entry name" value="MCPsignal"/>
    <property type="match status" value="1"/>
</dbReference>
<keyword evidence="3 8" id="KW-0472">Membrane</keyword>
<evidence type="ECO:0000256" key="1">
    <source>
        <dbReference type="ARBA" id="ARBA00004236"/>
    </source>
</evidence>
<evidence type="ECO:0000313" key="11">
    <source>
        <dbReference type="EMBL" id="GGM38024.1"/>
    </source>
</evidence>
<comment type="subcellular location">
    <subcellularLocation>
        <location evidence="1">Cell membrane</location>
    </subcellularLocation>
</comment>
<dbReference type="InterPro" id="IPR004089">
    <property type="entry name" value="MCPsignal_dom"/>
</dbReference>
<name>A0A917WXV2_9BACI</name>
<dbReference type="AlphaFoldDB" id="A0A917WXV2"/>
<dbReference type="SMART" id="SM00283">
    <property type="entry name" value="MA"/>
    <property type="match status" value="1"/>
</dbReference>
<dbReference type="GO" id="GO:0004888">
    <property type="term" value="F:transmembrane signaling receptor activity"/>
    <property type="evidence" value="ECO:0007669"/>
    <property type="project" value="InterPro"/>
</dbReference>
<reference evidence="11" key="1">
    <citation type="journal article" date="2014" name="Int. J. Syst. Evol. Microbiol.">
        <title>Complete genome sequence of Corynebacterium casei LMG S-19264T (=DSM 44701T), isolated from a smear-ripened cheese.</title>
        <authorList>
            <consortium name="US DOE Joint Genome Institute (JGI-PGF)"/>
            <person name="Walter F."/>
            <person name="Albersmeier A."/>
            <person name="Kalinowski J."/>
            <person name="Ruckert C."/>
        </authorList>
    </citation>
    <scope>NUCLEOTIDE SEQUENCE</scope>
    <source>
        <strain evidence="11">CGMCC 1.6333</strain>
    </source>
</reference>
<dbReference type="GO" id="GO:0006935">
    <property type="term" value="P:chemotaxis"/>
    <property type="evidence" value="ECO:0007669"/>
    <property type="project" value="InterPro"/>
</dbReference>
<dbReference type="SUPFAM" id="SSF58104">
    <property type="entry name" value="Methyl-accepting chemotaxis protein (MCP) signaling domain"/>
    <property type="match status" value="1"/>
</dbReference>
<keyword evidence="12" id="KW-1185">Reference proteome</keyword>
<evidence type="ECO:0000256" key="4">
    <source>
        <dbReference type="ARBA" id="ARBA00023224"/>
    </source>
</evidence>
<evidence type="ECO:0000313" key="12">
    <source>
        <dbReference type="Proteomes" id="UP000618460"/>
    </source>
</evidence>
<keyword evidence="2" id="KW-1003">Cell membrane</keyword>
<evidence type="ECO:0000256" key="8">
    <source>
        <dbReference type="SAM" id="Phobius"/>
    </source>
</evidence>
<evidence type="ECO:0000256" key="6">
    <source>
        <dbReference type="PROSITE-ProRule" id="PRU00284"/>
    </source>
</evidence>
<dbReference type="PROSITE" id="PS50111">
    <property type="entry name" value="CHEMOTAXIS_TRANSDUC_2"/>
    <property type="match status" value="1"/>
</dbReference>
<evidence type="ECO:0000256" key="2">
    <source>
        <dbReference type="ARBA" id="ARBA00022475"/>
    </source>
</evidence>
<feature type="domain" description="HAMP" evidence="10">
    <location>
        <begin position="205"/>
        <end position="258"/>
    </location>
</feature>
<comment type="caution">
    <text evidence="11">The sequence shown here is derived from an EMBL/GenBank/DDBJ whole genome shotgun (WGS) entry which is preliminary data.</text>
</comment>
<feature type="transmembrane region" description="Helical" evidence="8">
    <location>
        <begin position="12"/>
        <end position="33"/>
    </location>
</feature>
<protein>
    <submittedName>
        <fullName evidence="11">Sensory transducer protein YvaQ</fullName>
    </submittedName>
</protein>
<dbReference type="Gene3D" id="1.10.287.950">
    <property type="entry name" value="Methyl-accepting chemotaxis protein"/>
    <property type="match status" value="1"/>
</dbReference>
<feature type="region of interest" description="Disordered" evidence="7">
    <location>
        <begin position="516"/>
        <end position="540"/>
    </location>
</feature>
<dbReference type="Pfam" id="PF00672">
    <property type="entry name" value="HAMP"/>
    <property type="match status" value="1"/>
</dbReference>
<dbReference type="CDD" id="cd11386">
    <property type="entry name" value="MCP_signal"/>
    <property type="match status" value="1"/>
</dbReference>
<dbReference type="OrthoDB" id="2168386at2"/>
<feature type="transmembrane region" description="Helical" evidence="8">
    <location>
        <begin position="181"/>
        <end position="202"/>
    </location>
</feature>